<dbReference type="Pfam" id="PF20976">
    <property type="entry name" value="Pop8"/>
    <property type="match status" value="1"/>
</dbReference>
<keyword evidence="4" id="KW-1185">Reference proteome</keyword>
<dbReference type="Proteomes" id="UP001159405">
    <property type="component" value="Unassembled WGS sequence"/>
</dbReference>
<protein>
    <recommendedName>
        <fullName evidence="2">Ribonucleases P/MRP subunit Pop8-like domain-containing protein</fullName>
    </recommendedName>
</protein>
<sequence length="138" mass="15708">MNFLLTLHRAQMEKITLAQTAQFFYLRVKLEIAKETDLPPIHVEAVTFKSILLQALDSLHGKIGAALNVDILKFDAKSMEAIVRVRERGLVKLWSAMTLFSYYQDRQCAITVIQVSPHLLSLAVDSRHWKIEDGVTTK</sequence>
<feature type="domain" description="Ribonucleases P/MRP subunit Pop8-like" evidence="2">
    <location>
        <begin position="23"/>
        <end position="99"/>
    </location>
</feature>
<accession>A0ABN8QF44</accession>
<dbReference type="Gene3D" id="3.30.70.3250">
    <property type="entry name" value="Ribonuclease P, Pop5 subunit"/>
    <property type="match status" value="1"/>
</dbReference>
<dbReference type="EMBL" id="CALNXK010000125">
    <property type="protein sequence ID" value="CAH3163031.1"/>
    <property type="molecule type" value="Genomic_DNA"/>
</dbReference>
<keyword evidence="1" id="KW-0819">tRNA processing</keyword>
<evidence type="ECO:0000313" key="4">
    <source>
        <dbReference type="Proteomes" id="UP001159405"/>
    </source>
</evidence>
<evidence type="ECO:0000256" key="1">
    <source>
        <dbReference type="ARBA" id="ARBA00022694"/>
    </source>
</evidence>
<dbReference type="PANTHER" id="PTHR15441:SF1">
    <property type="entry name" value="RIBONUCLEASE P PROTEIN SUBUNIT P14"/>
    <property type="match status" value="1"/>
</dbReference>
<organism evidence="3 4">
    <name type="scientific">Porites lobata</name>
    <dbReference type="NCBI Taxonomy" id="104759"/>
    <lineage>
        <taxon>Eukaryota</taxon>
        <taxon>Metazoa</taxon>
        <taxon>Cnidaria</taxon>
        <taxon>Anthozoa</taxon>
        <taxon>Hexacorallia</taxon>
        <taxon>Scleractinia</taxon>
        <taxon>Fungiina</taxon>
        <taxon>Poritidae</taxon>
        <taxon>Porites</taxon>
    </lineage>
</organism>
<proteinExistence type="predicted"/>
<dbReference type="InterPro" id="IPR038085">
    <property type="entry name" value="Rnp2-like_sf"/>
</dbReference>
<dbReference type="InterPro" id="IPR049128">
    <property type="entry name" value="Pop8-like_dom"/>
</dbReference>
<evidence type="ECO:0000313" key="3">
    <source>
        <dbReference type="EMBL" id="CAH3163031.1"/>
    </source>
</evidence>
<gene>
    <name evidence="3" type="ORF">PLOB_00005609</name>
</gene>
<evidence type="ECO:0000259" key="2">
    <source>
        <dbReference type="Pfam" id="PF20976"/>
    </source>
</evidence>
<name>A0ABN8QF44_9CNID</name>
<dbReference type="PANTHER" id="PTHR15441">
    <property type="entry name" value="RIBONUCLEASE P PROTEIN SUBUNIT P14"/>
    <property type="match status" value="1"/>
</dbReference>
<reference evidence="3 4" key="1">
    <citation type="submission" date="2022-05" db="EMBL/GenBank/DDBJ databases">
        <authorList>
            <consortium name="Genoscope - CEA"/>
            <person name="William W."/>
        </authorList>
    </citation>
    <scope>NUCLEOTIDE SEQUENCE [LARGE SCALE GENOMIC DNA]</scope>
</reference>
<dbReference type="SUPFAM" id="SSF160350">
    <property type="entry name" value="Rnp2-like"/>
    <property type="match status" value="1"/>
</dbReference>
<comment type="caution">
    <text evidence="3">The sequence shown here is derived from an EMBL/GenBank/DDBJ whole genome shotgun (WGS) entry which is preliminary data.</text>
</comment>